<feature type="transmembrane region" description="Helical" evidence="6">
    <location>
        <begin position="18"/>
        <end position="39"/>
    </location>
</feature>
<dbReference type="Gene3D" id="1.10.3080.10">
    <property type="entry name" value="Clc chloride channel"/>
    <property type="match status" value="1"/>
</dbReference>
<organism evidence="7 8">
    <name type="scientific">Armadillidium nasatum</name>
    <dbReference type="NCBI Taxonomy" id="96803"/>
    <lineage>
        <taxon>Eukaryota</taxon>
        <taxon>Metazoa</taxon>
        <taxon>Ecdysozoa</taxon>
        <taxon>Arthropoda</taxon>
        <taxon>Crustacea</taxon>
        <taxon>Multicrustacea</taxon>
        <taxon>Malacostraca</taxon>
        <taxon>Eumalacostraca</taxon>
        <taxon>Peracarida</taxon>
        <taxon>Isopoda</taxon>
        <taxon>Oniscidea</taxon>
        <taxon>Crinocheta</taxon>
        <taxon>Armadillidiidae</taxon>
        <taxon>Armadillidium</taxon>
    </lineage>
</organism>
<sequence>GVLFSIEVTSVYFAVRNYWRGFFAAVCGAMMFRLLAVWFNDEETLTALFATHFQSYPFDPMELLVYSFLG</sequence>
<proteinExistence type="predicted"/>
<dbReference type="PANTHER" id="PTHR45720:SF10">
    <property type="entry name" value="CHLORIDE CHANNEL PROTEIN 2"/>
    <property type="match status" value="1"/>
</dbReference>
<comment type="subcellular location">
    <subcellularLocation>
        <location evidence="1">Membrane</location>
        <topology evidence="1">Multi-pass membrane protein</topology>
    </subcellularLocation>
</comment>
<name>A0A5N5SW31_9CRUS</name>
<dbReference type="OrthoDB" id="4564at2759"/>
<evidence type="ECO:0000256" key="2">
    <source>
        <dbReference type="ARBA" id="ARBA00022692"/>
    </source>
</evidence>
<dbReference type="PANTHER" id="PTHR45720">
    <property type="entry name" value="CHLORIDE CHANNEL PROTEIN 2"/>
    <property type="match status" value="1"/>
</dbReference>
<dbReference type="GO" id="GO:0005247">
    <property type="term" value="F:voltage-gated chloride channel activity"/>
    <property type="evidence" value="ECO:0007669"/>
    <property type="project" value="TreeGrafter"/>
</dbReference>
<gene>
    <name evidence="7" type="ORF">Anas_03524</name>
</gene>
<dbReference type="Pfam" id="PF00654">
    <property type="entry name" value="Voltage_CLC"/>
    <property type="match status" value="1"/>
</dbReference>
<comment type="caution">
    <text evidence="7">The sequence shown here is derived from an EMBL/GenBank/DDBJ whole genome shotgun (WGS) entry which is preliminary data.</text>
</comment>
<evidence type="ECO:0000256" key="6">
    <source>
        <dbReference type="SAM" id="Phobius"/>
    </source>
</evidence>
<evidence type="ECO:0000256" key="1">
    <source>
        <dbReference type="ARBA" id="ARBA00004141"/>
    </source>
</evidence>
<evidence type="ECO:0000313" key="7">
    <source>
        <dbReference type="EMBL" id="KAB7498401.1"/>
    </source>
</evidence>
<dbReference type="InterPro" id="IPR014743">
    <property type="entry name" value="Cl-channel_core"/>
</dbReference>
<evidence type="ECO:0000256" key="5">
    <source>
        <dbReference type="ARBA" id="ARBA00023136"/>
    </source>
</evidence>
<evidence type="ECO:0000313" key="8">
    <source>
        <dbReference type="Proteomes" id="UP000326759"/>
    </source>
</evidence>
<dbReference type="AlphaFoldDB" id="A0A5N5SW31"/>
<dbReference type="GO" id="GO:0005886">
    <property type="term" value="C:plasma membrane"/>
    <property type="evidence" value="ECO:0007669"/>
    <property type="project" value="TreeGrafter"/>
</dbReference>
<reference evidence="7 8" key="1">
    <citation type="journal article" date="2019" name="PLoS Biol.">
        <title>Sex chromosomes control vertical transmission of feminizing Wolbachia symbionts in an isopod.</title>
        <authorList>
            <person name="Becking T."/>
            <person name="Chebbi M.A."/>
            <person name="Giraud I."/>
            <person name="Moumen B."/>
            <person name="Laverre T."/>
            <person name="Caubet Y."/>
            <person name="Peccoud J."/>
            <person name="Gilbert C."/>
            <person name="Cordaux R."/>
        </authorList>
    </citation>
    <scope>NUCLEOTIDE SEQUENCE [LARGE SCALE GENOMIC DNA]</scope>
    <source>
        <strain evidence="7">ANa2</strain>
        <tissue evidence="7">Whole body excluding digestive tract and cuticle</tissue>
    </source>
</reference>
<evidence type="ECO:0000256" key="4">
    <source>
        <dbReference type="ARBA" id="ARBA00022989"/>
    </source>
</evidence>
<keyword evidence="2 6" id="KW-0812">Transmembrane</keyword>
<accession>A0A5N5SW31</accession>
<feature type="non-terminal residue" evidence="7">
    <location>
        <position position="1"/>
    </location>
</feature>
<keyword evidence="3" id="KW-0677">Repeat</keyword>
<dbReference type="SUPFAM" id="SSF81340">
    <property type="entry name" value="Clc chloride channel"/>
    <property type="match status" value="1"/>
</dbReference>
<keyword evidence="5 6" id="KW-0472">Membrane</keyword>
<dbReference type="InterPro" id="IPR001807">
    <property type="entry name" value="ClC"/>
</dbReference>
<protein>
    <submittedName>
        <fullName evidence="7">Uncharacterized protein</fullName>
    </submittedName>
</protein>
<dbReference type="EMBL" id="SEYY01019316">
    <property type="protein sequence ID" value="KAB7498401.1"/>
    <property type="molecule type" value="Genomic_DNA"/>
</dbReference>
<dbReference type="InterPro" id="IPR050970">
    <property type="entry name" value="Cl_channel_volt-gated"/>
</dbReference>
<keyword evidence="4 6" id="KW-1133">Transmembrane helix</keyword>
<keyword evidence="8" id="KW-1185">Reference proteome</keyword>
<evidence type="ECO:0000256" key="3">
    <source>
        <dbReference type="ARBA" id="ARBA00022737"/>
    </source>
</evidence>
<dbReference type="Proteomes" id="UP000326759">
    <property type="component" value="Unassembled WGS sequence"/>
</dbReference>